<dbReference type="InterPro" id="IPR044725">
    <property type="entry name" value="CBSX3_CBS_dom"/>
</dbReference>
<keyword evidence="1 2" id="KW-0129">CBS domain</keyword>
<dbReference type="RefSeq" id="WP_200386278.1">
    <property type="nucleotide sequence ID" value="NZ_NRSD01000001.1"/>
</dbReference>
<dbReference type="PROSITE" id="PS51371">
    <property type="entry name" value="CBS"/>
    <property type="match status" value="2"/>
</dbReference>
<dbReference type="Pfam" id="PF00571">
    <property type="entry name" value="CBS"/>
    <property type="match status" value="2"/>
</dbReference>
<dbReference type="PANTHER" id="PTHR43080:SF2">
    <property type="entry name" value="CBS DOMAIN-CONTAINING PROTEIN"/>
    <property type="match status" value="1"/>
</dbReference>
<dbReference type="PANTHER" id="PTHR43080">
    <property type="entry name" value="CBS DOMAIN-CONTAINING PROTEIN CBSX3, MITOCHONDRIAL"/>
    <property type="match status" value="1"/>
</dbReference>
<proteinExistence type="predicted"/>
<comment type="caution">
    <text evidence="4">The sequence shown here is derived from an EMBL/GenBank/DDBJ whole genome shotgun (WGS) entry which is preliminary data.</text>
</comment>
<name>A0A9X1B828_9GAMM</name>
<evidence type="ECO:0000256" key="2">
    <source>
        <dbReference type="PROSITE-ProRule" id="PRU00703"/>
    </source>
</evidence>
<dbReference type="InterPro" id="IPR046342">
    <property type="entry name" value="CBS_dom_sf"/>
</dbReference>
<reference evidence="4 5" key="1">
    <citation type="journal article" date="2020" name="Microorganisms">
        <title>Osmotic Adaptation and Compatible Solute Biosynthesis of Phototrophic Bacteria as Revealed from Genome Analyses.</title>
        <authorList>
            <person name="Imhoff J.F."/>
            <person name="Rahn T."/>
            <person name="Kunzel S."/>
            <person name="Keller A."/>
            <person name="Neulinger S.C."/>
        </authorList>
    </citation>
    <scope>NUCLEOTIDE SEQUENCE [LARGE SCALE GENOMIC DNA]</scope>
    <source>
        <strain evidence="4 5">DSM 21303</strain>
    </source>
</reference>
<evidence type="ECO:0000313" key="4">
    <source>
        <dbReference type="EMBL" id="MBK1643521.1"/>
    </source>
</evidence>
<dbReference type="SMART" id="SM00116">
    <property type="entry name" value="CBS"/>
    <property type="match status" value="2"/>
</dbReference>
<evidence type="ECO:0000259" key="3">
    <source>
        <dbReference type="PROSITE" id="PS51371"/>
    </source>
</evidence>
<dbReference type="AlphaFoldDB" id="A0A9X1B828"/>
<dbReference type="Proteomes" id="UP001138802">
    <property type="component" value="Unassembled WGS sequence"/>
</dbReference>
<dbReference type="InterPro" id="IPR000644">
    <property type="entry name" value="CBS_dom"/>
</dbReference>
<organism evidence="4 5">
    <name type="scientific">Thiocapsa imhoffii</name>
    <dbReference type="NCBI Taxonomy" id="382777"/>
    <lineage>
        <taxon>Bacteria</taxon>
        <taxon>Pseudomonadati</taxon>
        <taxon>Pseudomonadota</taxon>
        <taxon>Gammaproteobacteria</taxon>
        <taxon>Chromatiales</taxon>
        <taxon>Chromatiaceae</taxon>
        <taxon>Thiocapsa</taxon>
    </lineage>
</organism>
<feature type="domain" description="CBS" evidence="3">
    <location>
        <begin position="1"/>
        <end position="67"/>
    </location>
</feature>
<gene>
    <name evidence="4" type="ORF">CKO25_02375</name>
</gene>
<keyword evidence="4" id="KW-0808">Transferase</keyword>
<feature type="domain" description="CBS" evidence="3">
    <location>
        <begin position="76"/>
        <end position="131"/>
    </location>
</feature>
<dbReference type="CDD" id="cd04623">
    <property type="entry name" value="CBS_pair_bac_euk"/>
    <property type="match status" value="1"/>
</dbReference>
<sequence>MTTIQQLLDHKGQQIWSVGPDASVYEALALMAERQIGALPVIDETGMIGLISERDYARNVVLKGISSHATCVRDIMTQRVVCAHPDQTLEEAMALMTEKRVRHLPVITENELVGLVSIGDLIKSIVSEHKFIIEQLEHYISSG</sequence>
<evidence type="ECO:0000256" key="1">
    <source>
        <dbReference type="ARBA" id="ARBA00023122"/>
    </source>
</evidence>
<dbReference type="SUPFAM" id="SSF54631">
    <property type="entry name" value="CBS-domain pair"/>
    <property type="match status" value="1"/>
</dbReference>
<evidence type="ECO:0000313" key="5">
    <source>
        <dbReference type="Proteomes" id="UP001138802"/>
    </source>
</evidence>
<dbReference type="InterPro" id="IPR051257">
    <property type="entry name" value="Diverse_CBS-Domain"/>
</dbReference>
<dbReference type="EMBL" id="NRSD01000001">
    <property type="protein sequence ID" value="MBK1643521.1"/>
    <property type="molecule type" value="Genomic_DNA"/>
</dbReference>
<keyword evidence="5" id="KW-1185">Reference proteome</keyword>
<keyword evidence="4" id="KW-0418">Kinase</keyword>
<accession>A0A9X1B828</accession>
<dbReference type="GO" id="GO:0016301">
    <property type="term" value="F:kinase activity"/>
    <property type="evidence" value="ECO:0007669"/>
    <property type="project" value="UniProtKB-KW"/>
</dbReference>
<dbReference type="Gene3D" id="3.10.580.10">
    <property type="entry name" value="CBS-domain"/>
    <property type="match status" value="1"/>
</dbReference>
<protein>
    <submittedName>
        <fullName evidence="4">Histidine kinase</fullName>
    </submittedName>
</protein>